<dbReference type="InterPro" id="IPR016211">
    <property type="entry name" value="Glu/Phe/Leu/Val/Trp_DH_bac/arc"/>
</dbReference>
<keyword evidence="3" id="KW-0520">NAD</keyword>
<dbReference type="InterPro" id="IPR006096">
    <property type="entry name" value="Glu/Leu/Phe/Val/Trp_DH_C"/>
</dbReference>
<dbReference type="Pfam" id="PF02812">
    <property type="entry name" value="ELFV_dehydrog_N"/>
    <property type="match status" value="1"/>
</dbReference>
<dbReference type="PRINTS" id="PR00082">
    <property type="entry name" value="GLFDHDRGNASE"/>
</dbReference>
<evidence type="ECO:0000259" key="6">
    <source>
        <dbReference type="SMART" id="SM00839"/>
    </source>
</evidence>
<evidence type="ECO:0000256" key="1">
    <source>
        <dbReference type="ARBA" id="ARBA00006382"/>
    </source>
</evidence>
<proteinExistence type="inferred from homology"/>
<keyword evidence="2 5" id="KW-0560">Oxidoreductase</keyword>
<dbReference type="GO" id="GO:0016639">
    <property type="term" value="F:oxidoreductase activity, acting on the CH-NH2 group of donors, NAD or NADP as acceptor"/>
    <property type="evidence" value="ECO:0007669"/>
    <property type="project" value="InterPro"/>
</dbReference>
<dbReference type="InterPro" id="IPR006095">
    <property type="entry name" value="Glu/Leu/Phe/Val/Trp_DH"/>
</dbReference>
<dbReference type="FunFam" id="3.40.50.10860:FF:000010">
    <property type="entry name" value="Leucine dehydrogenase"/>
    <property type="match status" value="1"/>
</dbReference>
<feature type="active site" description="Proton donor/acceptor" evidence="4">
    <location>
        <position position="98"/>
    </location>
</feature>
<evidence type="ECO:0000256" key="3">
    <source>
        <dbReference type="ARBA" id="ARBA00023027"/>
    </source>
</evidence>
<evidence type="ECO:0000256" key="4">
    <source>
        <dbReference type="PIRSR" id="PIRSR000188-1"/>
    </source>
</evidence>
<dbReference type="SMART" id="SM00839">
    <property type="entry name" value="ELFV_dehydrog"/>
    <property type="match status" value="1"/>
</dbReference>
<protein>
    <submittedName>
        <fullName evidence="7">Leucine dehydrogenase</fullName>
    </submittedName>
</protein>
<reference evidence="7 8" key="1">
    <citation type="submission" date="2019-07" db="EMBL/GenBank/DDBJ databases">
        <title>Genomic Encyclopedia of Archaeal and Bacterial Type Strains, Phase II (KMG-II): from individual species to whole genera.</title>
        <authorList>
            <person name="Goeker M."/>
        </authorList>
    </citation>
    <scope>NUCLEOTIDE SEQUENCE [LARGE SCALE GENOMIC DNA]</scope>
    <source>
        <strain evidence="7 8">DSM 21935</strain>
    </source>
</reference>
<dbReference type="RefSeq" id="WP_170245626.1">
    <property type="nucleotide sequence ID" value="NZ_VNHY01000002.1"/>
</dbReference>
<dbReference type="SUPFAM" id="SSF51735">
    <property type="entry name" value="NAD(P)-binding Rossmann-fold domains"/>
    <property type="match status" value="1"/>
</dbReference>
<dbReference type="PANTHER" id="PTHR42722">
    <property type="entry name" value="LEUCINE DEHYDROGENASE"/>
    <property type="match status" value="1"/>
</dbReference>
<dbReference type="GO" id="GO:0006520">
    <property type="term" value="P:amino acid metabolic process"/>
    <property type="evidence" value="ECO:0007669"/>
    <property type="project" value="InterPro"/>
</dbReference>
<comment type="caution">
    <text evidence="7">The sequence shown here is derived from an EMBL/GenBank/DDBJ whole genome shotgun (WGS) entry which is preliminary data.</text>
</comment>
<dbReference type="PIRSF" id="PIRSF000188">
    <property type="entry name" value="Phe_leu_dh"/>
    <property type="match status" value="1"/>
</dbReference>
<dbReference type="Gene3D" id="3.40.50.10860">
    <property type="entry name" value="Leucine Dehydrogenase, chain A, domain 1"/>
    <property type="match status" value="1"/>
</dbReference>
<dbReference type="InterPro" id="IPR036291">
    <property type="entry name" value="NAD(P)-bd_dom_sf"/>
</dbReference>
<organism evidence="7 8">
    <name type="scientific">Fodinibius salinus</name>
    <dbReference type="NCBI Taxonomy" id="860790"/>
    <lineage>
        <taxon>Bacteria</taxon>
        <taxon>Pseudomonadati</taxon>
        <taxon>Balneolota</taxon>
        <taxon>Balneolia</taxon>
        <taxon>Balneolales</taxon>
        <taxon>Balneolaceae</taxon>
        <taxon>Fodinibius</taxon>
    </lineage>
</organism>
<dbReference type="AlphaFoldDB" id="A0A5D3YK01"/>
<name>A0A5D3YK01_9BACT</name>
<dbReference type="Gene3D" id="3.40.50.720">
    <property type="entry name" value="NAD(P)-binding Rossmann-like Domain"/>
    <property type="match status" value="1"/>
</dbReference>
<evidence type="ECO:0000313" key="8">
    <source>
        <dbReference type="Proteomes" id="UP000324595"/>
    </source>
</evidence>
<sequence>MEPSTTIDKETSNDVMENFPLFKKLQSYDHEQLVICSEPDLGLKAIIAVHDTTLGPALGGVRMWPYNNEQEAIRDVLRLSRGMTYKAAISGLNLGGGKAVIIGDSREEKSEALFRAFGRYVDGLGGRYITAEDVGIDVQNMEWVRMETNYVTGLPKTIGGSGDPSPVTAYGVYQGMKACAKKAYGSDSLEGKRISIQGAGHVSSSLAKFLSEEGAELFICDIYEDKVKSLAEEVGAEVVDPDDIYGLDVDIFSPCALGGVINDETISELTCDIIAGAANNVLEEEEKHGQMLLDHNILYAPDYVINAGGLINVASELEGYNEQRAHDQASKIYDTILDILNYSEENDTPTYVASNILAEERIKNTGKINQIYTSESKFSGHLGDLYNNIV</sequence>
<gene>
    <name evidence="7" type="ORF">LX73_1597</name>
</gene>
<dbReference type="SUPFAM" id="SSF53223">
    <property type="entry name" value="Aminoacid dehydrogenase-like, N-terminal domain"/>
    <property type="match status" value="1"/>
</dbReference>
<keyword evidence="8" id="KW-1185">Reference proteome</keyword>
<dbReference type="InterPro" id="IPR046346">
    <property type="entry name" value="Aminoacid_DH-like_N_sf"/>
</dbReference>
<feature type="domain" description="Glutamate/phenylalanine/leucine/valine/L-tryptophan dehydrogenase C-terminal" evidence="6">
    <location>
        <begin position="162"/>
        <end position="370"/>
    </location>
</feature>
<accession>A0A5D3YK01</accession>
<dbReference type="PANTHER" id="PTHR42722:SF1">
    <property type="entry name" value="VALINE DEHYDROGENASE"/>
    <property type="match status" value="1"/>
</dbReference>
<comment type="similarity">
    <text evidence="1 5">Belongs to the Glu/Leu/Phe/Val dehydrogenases family.</text>
</comment>
<dbReference type="CDD" id="cd01075">
    <property type="entry name" value="NAD_bind_Leu_Phe_Val_DH"/>
    <property type="match status" value="1"/>
</dbReference>
<dbReference type="InterPro" id="IPR006097">
    <property type="entry name" value="Glu/Leu/Phe/Val/Trp_DH_dimer"/>
</dbReference>
<dbReference type="EMBL" id="VNHY01000002">
    <property type="protein sequence ID" value="TYP93882.1"/>
    <property type="molecule type" value="Genomic_DNA"/>
</dbReference>
<evidence type="ECO:0000313" key="7">
    <source>
        <dbReference type="EMBL" id="TYP93882.1"/>
    </source>
</evidence>
<evidence type="ECO:0000256" key="2">
    <source>
        <dbReference type="ARBA" id="ARBA00023002"/>
    </source>
</evidence>
<dbReference type="Pfam" id="PF00208">
    <property type="entry name" value="ELFV_dehydrog"/>
    <property type="match status" value="2"/>
</dbReference>
<evidence type="ECO:0000256" key="5">
    <source>
        <dbReference type="RuleBase" id="RU004417"/>
    </source>
</evidence>
<dbReference type="Proteomes" id="UP000324595">
    <property type="component" value="Unassembled WGS sequence"/>
</dbReference>